<evidence type="ECO:0000313" key="18">
    <source>
        <dbReference type="EMBL" id="MPM52529.1"/>
    </source>
</evidence>
<dbReference type="InterPro" id="IPR011127">
    <property type="entry name" value="Dala_Dala_lig_N"/>
</dbReference>
<dbReference type="SUPFAM" id="SSF52440">
    <property type="entry name" value="PreATP-grasp domain"/>
    <property type="match status" value="1"/>
</dbReference>
<evidence type="ECO:0000256" key="12">
    <source>
        <dbReference type="ARBA" id="ARBA00022960"/>
    </source>
</evidence>
<dbReference type="GO" id="GO:0009252">
    <property type="term" value="P:peptidoglycan biosynthetic process"/>
    <property type="evidence" value="ECO:0007669"/>
    <property type="project" value="UniProtKB-KW"/>
</dbReference>
<keyword evidence="9" id="KW-0547">Nucleotide-binding</keyword>
<evidence type="ECO:0000256" key="13">
    <source>
        <dbReference type="ARBA" id="ARBA00022984"/>
    </source>
</evidence>
<comment type="cofactor">
    <cofactor evidence="1">
        <name>Mn(2+)</name>
        <dbReference type="ChEBI" id="CHEBI:29035"/>
    </cofactor>
</comment>
<keyword evidence="6" id="KW-0963">Cytoplasm</keyword>
<evidence type="ECO:0000256" key="4">
    <source>
        <dbReference type="ARBA" id="ARBA00004752"/>
    </source>
</evidence>
<reference evidence="18" key="1">
    <citation type="submission" date="2019-08" db="EMBL/GenBank/DDBJ databases">
        <authorList>
            <person name="Kucharzyk K."/>
            <person name="Murdoch R.W."/>
            <person name="Higgins S."/>
            <person name="Loffler F."/>
        </authorList>
    </citation>
    <scope>NUCLEOTIDE SEQUENCE</scope>
</reference>
<dbReference type="InterPro" id="IPR000291">
    <property type="entry name" value="D-Ala_lig_Van_CS"/>
</dbReference>
<dbReference type="PROSITE" id="PS50975">
    <property type="entry name" value="ATP_GRASP"/>
    <property type="match status" value="1"/>
</dbReference>
<protein>
    <submittedName>
        <fullName evidence="18">D-alanine--D-alanine ligase</fullName>
        <ecNumber evidence="18">6.3.2.4</ecNumber>
    </submittedName>
</protein>
<dbReference type="NCBIfam" id="TIGR01205">
    <property type="entry name" value="D_ala_D_alaTIGR"/>
    <property type="match status" value="1"/>
</dbReference>
<dbReference type="GO" id="GO:0005524">
    <property type="term" value="F:ATP binding"/>
    <property type="evidence" value="ECO:0007669"/>
    <property type="project" value="UniProtKB-KW"/>
</dbReference>
<sequence length="356" mass="38989">MNKLTVAVIFGGQSSEHEVSRVSASSIISSLDQEKYYIIPVGITKAGKWMIYNGPIDNIKNGEWEKYGTPAILSPDASQKGLIKIIGDKAKLIPIDLVFPVLHGKYGEDGTIQGLFELAQIPYVGNGVLSSSISMDKAFTKIVAKNAKIPQAKYVDVRADELKHIRSVATKIEKKLGYPCFVKPANAGSSVGITKAHNKEELTEGLKLAAVHDNKIVVEKGIIGREIECAVLGNGHNISASCVGEIFAAAEFYDYDAKYNNTESKTVVPAEISEEKQNEIRNMAIKVFEAVDGSGLARIDFFIEDGTENVIFNELNTLPGFTPISMYSMLWNACHKPMKVLLDELIELALDKYSKK</sequence>
<dbReference type="Pfam" id="PF07478">
    <property type="entry name" value="Dala_Dala_lig_C"/>
    <property type="match status" value="1"/>
</dbReference>
<dbReference type="PROSITE" id="PS00843">
    <property type="entry name" value="DALA_DALA_LIGASE_1"/>
    <property type="match status" value="1"/>
</dbReference>
<evidence type="ECO:0000256" key="11">
    <source>
        <dbReference type="ARBA" id="ARBA00022842"/>
    </source>
</evidence>
<accession>A0A645AH77</accession>
<evidence type="ECO:0000256" key="3">
    <source>
        <dbReference type="ARBA" id="ARBA00004496"/>
    </source>
</evidence>
<dbReference type="GO" id="GO:0008716">
    <property type="term" value="F:D-alanine-D-alanine ligase activity"/>
    <property type="evidence" value="ECO:0007669"/>
    <property type="project" value="UniProtKB-EC"/>
</dbReference>
<feature type="domain" description="ATP-grasp" evidence="17">
    <location>
        <begin position="141"/>
        <end position="347"/>
    </location>
</feature>
<organism evidence="18">
    <name type="scientific">bioreactor metagenome</name>
    <dbReference type="NCBI Taxonomy" id="1076179"/>
    <lineage>
        <taxon>unclassified sequences</taxon>
        <taxon>metagenomes</taxon>
        <taxon>ecological metagenomes</taxon>
    </lineage>
</organism>
<evidence type="ECO:0000256" key="5">
    <source>
        <dbReference type="ARBA" id="ARBA00010871"/>
    </source>
</evidence>
<name>A0A645AH77_9ZZZZ</name>
<evidence type="ECO:0000256" key="9">
    <source>
        <dbReference type="ARBA" id="ARBA00022741"/>
    </source>
</evidence>
<dbReference type="GO" id="GO:0008360">
    <property type="term" value="P:regulation of cell shape"/>
    <property type="evidence" value="ECO:0007669"/>
    <property type="project" value="UniProtKB-KW"/>
</dbReference>
<comment type="pathway">
    <text evidence="16">Glycan biosynthesis.</text>
</comment>
<evidence type="ECO:0000256" key="14">
    <source>
        <dbReference type="ARBA" id="ARBA00023211"/>
    </source>
</evidence>
<evidence type="ECO:0000259" key="17">
    <source>
        <dbReference type="PROSITE" id="PS50975"/>
    </source>
</evidence>
<dbReference type="PIRSF" id="PIRSF039102">
    <property type="entry name" value="Ddl/VanB"/>
    <property type="match status" value="1"/>
</dbReference>
<proteinExistence type="inferred from homology"/>
<comment type="pathway">
    <text evidence="4">Cell wall biogenesis; peptidoglycan biosynthesis.</text>
</comment>
<keyword evidence="10" id="KW-0067">ATP-binding</keyword>
<dbReference type="InterPro" id="IPR011095">
    <property type="entry name" value="Dala_Dala_lig_C"/>
</dbReference>
<dbReference type="FunFam" id="3.30.1490.20:FF:000007">
    <property type="entry name" value="D-alanine--D-alanine ligase"/>
    <property type="match status" value="1"/>
</dbReference>
<evidence type="ECO:0000256" key="6">
    <source>
        <dbReference type="ARBA" id="ARBA00022490"/>
    </source>
</evidence>
<dbReference type="InterPro" id="IPR013815">
    <property type="entry name" value="ATP_grasp_subdomain_1"/>
</dbReference>
<keyword evidence="11" id="KW-0460">Magnesium</keyword>
<evidence type="ECO:0000256" key="16">
    <source>
        <dbReference type="ARBA" id="ARBA00060592"/>
    </source>
</evidence>
<evidence type="ECO:0000256" key="1">
    <source>
        <dbReference type="ARBA" id="ARBA00001936"/>
    </source>
</evidence>
<dbReference type="AlphaFoldDB" id="A0A645AH77"/>
<keyword evidence="7 18" id="KW-0436">Ligase</keyword>
<dbReference type="InterPro" id="IPR016185">
    <property type="entry name" value="PreATP-grasp_dom_sf"/>
</dbReference>
<dbReference type="PROSITE" id="PS00844">
    <property type="entry name" value="DALA_DALA_LIGASE_2"/>
    <property type="match status" value="1"/>
</dbReference>
<dbReference type="InterPro" id="IPR005905">
    <property type="entry name" value="D_ala_D_ala"/>
</dbReference>
<evidence type="ECO:0000256" key="10">
    <source>
        <dbReference type="ARBA" id="ARBA00022840"/>
    </source>
</evidence>
<evidence type="ECO:0000256" key="8">
    <source>
        <dbReference type="ARBA" id="ARBA00022723"/>
    </source>
</evidence>
<comment type="similarity">
    <text evidence="5">Belongs to the D-alanine--D-alanine ligase family.</text>
</comment>
<dbReference type="GO" id="GO:0046872">
    <property type="term" value="F:metal ion binding"/>
    <property type="evidence" value="ECO:0007669"/>
    <property type="project" value="UniProtKB-KW"/>
</dbReference>
<dbReference type="NCBIfam" id="NF002528">
    <property type="entry name" value="PRK01966.1-4"/>
    <property type="match status" value="1"/>
</dbReference>
<dbReference type="SUPFAM" id="SSF56059">
    <property type="entry name" value="Glutathione synthetase ATP-binding domain-like"/>
    <property type="match status" value="1"/>
</dbReference>
<gene>
    <name evidence="18" type="primary">ddl_33</name>
    <name evidence="18" type="ORF">SDC9_99289</name>
</gene>
<dbReference type="HAMAP" id="MF_00047">
    <property type="entry name" value="Dala_Dala_lig"/>
    <property type="match status" value="1"/>
</dbReference>
<dbReference type="PANTHER" id="PTHR23132:SF25">
    <property type="entry name" value="D-ALANINE--D-ALANINE LIGASE A"/>
    <property type="match status" value="1"/>
</dbReference>
<dbReference type="Gene3D" id="3.30.470.20">
    <property type="entry name" value="ATP-grasp fold, B domain"/>
    <property type="match status" value="1"/>
</dbReference>
<comment type="caution">
    <text evidence="18">The sequence shown here is derived from an EMBL/GenBank/DDBJ whole genome shotgun (WGS) entry which is preliminary data.</text>
</comment>
<dbReference type="PANTHER" id="PTHR23132">
    <property type="entry name" value="D-ALANINE--D-ALANINE LIGASE"/>
    <property type="match status" value="1"/>
</dbReference>
<comment type="cofactor">
    <cofactor evidence="2">
        <name>Mg(2+)</name>
        <dbReference type="ChEBI" id="CHEBI:18420"/>
    </cofactor>
</comment>
<keyword evidence="8" id="KW-0479">Metal-binding</keyword>
<evidence type="ECO:0000256" key="15">
    <source>
        <dbReference type="ARBA" id="ARBA00023316"/>
    </source>
</evidence>
<comment type="subcellular location">
    <subcellularLocation>
        <location evidence="3">Cytoplasm</location>
    </subcellularLocation>
</comment>
<keyword evidence="14" id="KW-0464">Manganese</keyword>
<keyword evidence="15" id="KW-0961">Cell wall biogenesis/degradation</keyword>
<dbReference type="EC" id="6.3.2.4" evidence="18"/>
<dbReference type="GO" id="GO:0005829">
    <property type="term" value="C:cytosol"/>
    <property type="evidence" value="ECO:0007669"/>
    <property type="project" value="TreeGrafter"/>
</dbReference>
<evidence type="ECO:0000256" key="2">
    <source>
        <dbReference type="ARBA" id="ARBA00001946"/>
    </source>
</evidence>
<dbReference type="GO" id="GO:0071555">
    <property type="term" value="P:cell wall organization"/>
    <property type="evidence" value="ECO:0007669"/>
    <property type="project" value="UniProtKB-KW"/>
</dbReference>
<dbReference type="Pfam" id="PF01820">
    <property type="entry name" value="Dala_Dala_lig_N"/>
    <property type="match status" value="1"/>
</dbReference>
<dbReference type="InterPro" id="IPR011761">
    <property type="entry name" value="ATP-grasp"/>
</dbReference>
<keyword evidence="13" id="KW-0573">Peptidoglycan synthesis</keyword>
<dbReference type="EMBL" id="VSSQ01013904">
    <property type="protein sequence ID" value="MPM52529.1"/>
    <property type="molecule type" value="Genomic_DNA"/>
</dbReference>
<dbReference type="Gene3D" id="3.40.50.20">
    <property type="match status" value="1"/>
</dbReference>
<evidence type="ECO:0000256" key="7">
    <source>
        <dbReference type="ARBA" id="ARBA00022598"/>
    </source>
</evidence>
<dbReference type="Gene3D" id="3.30.1490.20">
    <property type="entry name" value="ATP-grasp fold, A domain"/>
    <property type="match status" value="1"/>
</dbReference>
<keyword evidence="12" id="KW-0133">Cell shape</keyword>